<gene>
    <name evidence="2" type="ORF">XSR1_650015</name>
</gene>
<feature type="chain" id="PRO_5004803871" evidence="1">
    <location>
        <begin position="26"/>
        <end position="102"/>
    </location>
</feature>
<dbReference type="AlphaFoldDB" id="W1J394"/>
<sequence length="102" mass="11378">MKTLKMIMIISSFIFSILSINNANAYNCETGISGKITKITVDEDGRHFYASFGAYEKVPFWYNFQESEGQGTIDLLITALASNSTIEVIACYKNSVTAFQIQ</sequence>
<proteinExistence type="predicted"/>
<evidence type="ECO:0000256" key="1">
    <source>
        <dbReference type="SAM" id="SignalP"/>
    </source>
</evidence>
<organism evidence="2 3">
    <name type="scientific">Xenorhabdus szentirmaii DSM 16338</name>
    <dbReference type="NCBI Taxonomy" id="1427518"/>
    <lineage>
        <taxon>Bacteria</taxon>
        <taxon>Pseudomonadati</taxon>
        <taxon>Pseudomonadota</taxon>
        <taxon>Gammaproteobacteria</taxon>
        <taxon>Enterobacterales</taxon>
        <taxon>Morganellaceae</taxon>
        <taxon>Xenorhabdus</taxon>
    </lineage>
</organism>
<feature type="signal peptide" evidence="1">
    <location>
        <begin position="1"/>
        <end position="25"/>
    </location>
</feature>
<accession>W1J394</accession>
<evidence type="ECO:0000313" key="3">
    <source>
        <dbReference type="Proteomes" id="UP000019202"/>
    </source>
</evidence>
<evidence type="ECO:0000313" key="2">
    <source>
        <dbReference type="EMBL" id="CDL85199.1"/>
    </source>
</evidence>
<name>W1J394_9GAMM</name>
<comment type="caution">
    <text evidence="2">The sequence shown here is derived from an EMBL/GenBank/DDBJ whole genome shotgun (WGS) entry which is preliminary data.</text>
</comment>
<keyword evidence="1" id="KW-0732">Signal</keyword>
<dbReference type="EMBL" id="CBXF010000127">
    <property type="protein sequence ID" value="CDL85199.1"/>
    <property type="molecule type" value="Genomic_DNA"/>
</dbReference>
<dbReference type="STRING" id="1427518.XSR1_650015"/>
<reference evidence="2" key="1">
    <citation type="submission" date="2013-11" db="EMBL/GenBank/DDBJ databases">
        <title>Draft genome sequence and annotation of the entomopathogenic bacteria, Xenorhabdus cabanillasi strain JM26 and Xenorhabdus szentirmai strain DSM 16338.</title>
        <authorList>
            <person name="Gualtieri M."/>
            <person name="Ogier J.C."/>
            <person name="Pages S."/>
            <person name="Givaudan A."/>
            <person name="Gaudriault S."/>
        </authorList>
    </citation>
    <scope>NUCLEOTIDE SEQUENCE [LARGE SCALE GENOMIC DNA]</scope>
    <source>
        <strain evidence="2">DSM 16338</strain>
    </source>
</reference>
<dbReference type="Proteomes" id="UP000019202">
    <property type="component" value="Unassembled WGS sequence"/>
</dbReference>
<protein>
    <submittedName>
        <fullName evidence="2">Uncharacterized protein</fullName>
    </submittedName>
</protein>
<dbReference type="RefSeq" id="WP_038241309.1">
    <property type="nucleotide sequence ID" value="NZ_CAWLWS010000127.1"/>
</dbReference>
<keyword evidence="3" id="KW-1185">Reference proteome</keyword>